<dbReference type="Gene3D" id="2.60.40.1930">
    <property type="match status" value="1"/>
</dbReference>
<protein>
    <submittedName>
        <fullName evidence="1">Plug domain-containing protein</fullName>
    </submittedName>
</protein>
<organism evidence="1 2">
    <name type="scientific">Compostibacter hankyongensis</name>
    <dbReference type="NCBI Taxonomy" id="1007089"/>
    <lineage>
        <taxon>Bacteria</taxon>
        <taxon>Pseudomonadati</taxon>
        <taxon>Bacteroidota</taxon>
        <taxon>Chitinophagia</taxon>
        <taxon>Chitinophagales</taxon>
        <taxon>Chitinophagaceae</taxon>
        <taxon>Compostibacter</taxon>
    </lineage>
</organism>
<evidence type="ECO:0000313" key="2">
    <source>
        <dbReference type="Proteomes" id="UP001501207"/>
    </source>
</evidence>
<sequence>MRPKYLPAFLIALLGLGMIAFSIPGPAPLKERLQQALDTWRSDYPQEKVYLHFDKDYYSSGEVIWFKAYVTRDQAPTDYSTNLYVELIDKKGKILQRNTLPVLLGGAWGDFELPQDLPQGNYRVRAYTAWMLNFDPAFLFEKDLHVYNPAETRPETARPGGTAPAQEAPADSSAFSVQFFPEGGNLVNGVQSTVAFKAIGTDGHAIAVSGSIADEQGNRITGFSSLHDGMGTFELTPAAGHRYFATALSAGSTASRSFPLPAAQPSGVVLHTVRTPANPGRVFFRLSPSPGLPAAEQQLVLAAQFQGHLVYCAPIDFQAGLSGGMIPVDGLPSGILQITLFRADGMPLAERLVFVRNNDELPMRLTTQELNLGARGKSSFRLEVTDSLQGHFSVSVTDADQVSHTRYAGNILSGLLLTADLKGYIENPGWYFQNDNDSTNQALDLVMLTNGWRRFTWPELLGNRYPRIQYPAERNLLSVNGKATERKKPLEHGKIEMFLKSPTDSVTYFINVPVDQGSFAVPGLVFHDTAFLYYKGADSLKKNRIVDVAMQPHFTRKLSYIKLLHAIYPRFTPPPAPELSNYLDLSRQRNDISNLISKRSVLLKEVKVKAHRLPPEKKIEDRYTSGMFKSDNAYTFDMTKEIPSYSSIFQFLQGRVAGLMVSGDIFSNPSVRWRGGTPAFYLDEAPVDASTLATVPVPDVALIKVFRPPFMGGFGGGSGAIAVYTRRGGDDDGLLRRGFEKVSLPGYSWTREFYHPDYSVKKEINELPDKRATLYWNPDLVTDSLHHSADFSFYNTDITRRIRIVIEGIDLAGHPGRYEAVFPK</sequence>
<dbReference type="EMBL" id="BAABFN010000002">
    <property type="protein sequence ID" value="GAA4309327.1"/>
    <property type="molecule type" value="Genomic_DNA"/>
</dbReference>
<reference evidence="2" key="1">
    <citation type="journal article" date="2019" name="Int. J. Syst. Evol. Microbiol.">
        <title>The Global Catalogue of Microorganisms (GCM) 10K type strain sequencing project: providing services to taxonomists for standard genome sequencing and annotation.</title>
        <authorList>
            <consortium name="The Broad Institute Genomics Platform"/>
            <consortium name="The Broad Institute Genome Sequencing Center for Infectious Disease"/>
            <person name="Wu L."/>
            <person name="Ma J."/>
        </authorList>
    </citation>
    <scope>NUCLEOTIDE SEQUENCE [LARGE SCALE GENOMIC DNA]</scope>
    <source>
        <strain evidence="2">JCM 17664</strain>
    </source>
</reference>
<dbReference type="SUPFAM" id="SSF56935">
    <property type="entry name" value="Porins"/>
    <property type="match status" value="1"/>
</dbReference>
<gene>
    <name evidence="1" type="ORF">GCM10023143_17240</name>
</gene>
<dbReference type="RefSeq" id="WP_344978290.1">
    <property type="nucleotide sequence ID" value="NZ_BAABFN010000002.1"/>
</dbReference>
<comment type="caution">
    <text evidence="1">The sequence shown here is derived from an EMBL/GenBank/DDBJ whole genome shotgun (WGS) entry which is preliminary data.</text>
</comment>
<dbReference type="Proteomes" id="UP001501207">
    <property type="component" value="Unassembled WGS sequence"/>
</dbReference>
<name>A0ABP8FR74_9BACT</name>
<accession>A0ABP8FR74</accession>
<keyword evidence="2" id="KW-1185">Reference proteome</keyword>
<evidence type="ECO:0000313" key="1">
    <source>
        <dbReference type="EMBL" id="GAA4309327.1"/>
    </source>
</evidence>
<proteinExistence type="predicted"/>